<dbReference type="GO" id="GO:0000976">
    <property type="term" value="F:transcription cis-regulatory region binding"/>
    <property type="evidence" value="ECO:0007669"/>
    <property type="project" value="TreeGrafter"/>
</dbReference>
<dbReference type="EMBL" id="JACHMO010000001">
    <property type="protein sequence ID" value="MBB5802017.1"/>
    <property type="molecule type" value="Genomic_DNA"/>
</dbReference>
<organism evidence="6 7">
    <name type="scientific">Saccharothrix ecbatanensis</name>
    <dbReference type="NCBI Taxonomy" id="1105145"/>
    <lineage>
        <taxon>Bacteria</taxon>
        <taxon>Bacillati</taxon>
        <taxon>Actinomycetota</taxon>
        <taxon>Actinomycetes</taxon>
        <taxon>Pseudonocardiales</taxon>
        <taxon>Pseudonocardiaceae</taxon>
        <taxon>Saccharothrix</taxon>
    </lineage>
</organism>
<dbReference type="InterPro" id="IPR050109">
    <property type="entry name" value="HTH-type_TetR-like_transc_reg"/>
</dbReference>
<dbReference type="RefSeq" id="WP_184918472.1">
    <property type="nucleotide sequence ID" value="NZ_JACHMO010000001.1"/>
</dbReference>
<feature type="DNA-binding region" description="H-T-H motif" evidence="4">
    <location>
        <begin position="26"/>
        <end position="45"/>
    </location>
</feature>
<feature type="domain" description="HTH tetR-type" evidence="5">
    <location>
        <begin position="3"/>
        <end position="63"/>
    </location>
</feature>
<dbReference type="SUPFAM" id="SSF46689">
    <property type="entry name" value="Homeodomain-like"/>
    <property type="match status" value="1"/>
</dbReference>
<dbReference type="PANTHER" id="PTHR30055">
    <property type="entry name" value="HTH-TYPE TRANSCRIPTIONAL REGULATOR RUTR"/>
    <property type="match status" value="1"/>
</dbReference>
<sequence>MARSTRQHILDVTADLLRDTGVDSVSVRDVCQAAGITAPTLYHHFGDKRGLLESVASEGFARYLAEKSSREPSEDPLDDLEAGWDGHIRFGLTHPVFYVLMYGGTNSHEHPAAREGLRMLHGILVRLAEQGRLLVTPEEAVPTIHSACVGTALTLVADPDAPAHADLSRRVRDAVFAAVVKQEQPAGQRTEALPDRARALLATLSTHRDPPLSPGERLLLTELLTRLASTPAPERGVAD</sequence>
<evidence type="ECO:0000313" key="6">
    <source>
        <dbReference type="EMBL" id="MBB5802017.1"/>
    </source>
</evidence>
<evidence type="ECO:0000256" key="4">
    <source>
        <dbReference type="PROSITE-ProRule" id="PRU00335"/>
    </source>
</evidence>
<dbReference type="GO" id="GO:0003700">
    <property type="term" value="F:DNA-binding transcription factor activity"/>
    <property type="evidence" value="ECO:0007669"/>
    <property type="project" value="TreeGrafter"/>
</dbReference>
<dbReference type="SUPFAM" id="SSF48498">
    <property type="entry name" value="Tetracyclin repressor-like, C-terminal domain"/>
    <property type="match status" value="1"/>
</dbReference>
<comment type="caution">
    <text evidence="6">The sequence shown here is derived from an EMBL/GenBank/DDBJ whole genome shotgun (WGS) entry which is preliminary data.</text>
</comment>
<dbReference type="AlphaFoldDB" id="A0A7W9LZU1"/>
<evidence type="ECO:0000256" key="2">
    <source>
        <dbReference type="ARBA" id="ARBA00023125"/>
    </source>
</evidence>
<dbReference type="PANTHER" id="PTHR30055:SF234">
    <property type="entry name" value="HTH-TYPE TRANSCRIPTIONAL REGULATOR BETI"/>
    <property type="match status" value="1"/>
</dbReference>
<dbReference type="InterPro" id="IPR001647">
    <property type="entry name" value="HTH_TetR"/>
</dbReference>
<dbReference type="InterPro" id="IPR023772">
    <property type="entry name" value="DNA-bd_HTH_TetR-type_CS"/>
</dbReference>
<protein>
    <submittedName>
        <fullName evidence="6">AcrR family transcriptional regulator</fullName>
    </submittedName>
</protein>
<dbReference type="PROSITE" id="PS01081">
    <property type="entry name" value="HTH_TETR_1"/>
    <property type="match status" value="1"/>
</dbReference>
<keyword evidence="3" id="KW-0804">Transcription</keyword>
<keyword evidence="7" id="KW-1185">Reference proteome</keyword>
<evidence type="ECO:0000256" key="3">
    <source>
        <dbReference type="ARBA" id="ARBA00023163"/>
    </source>
</evidence>
<dbReference type="InterPro" id="IPR009057">
    <property type="entry name" value="Homeodomain-like_sf"/>
</dbReference>
<name>A0A7W9LZU1_9PSEU</name>
<dbReference type="Gene3D" id="1.10.357.10">
    <property type="entry name" value="Tetracycline Repressor, domain 2"/>
    <property type="match status" value="1"/>
</dbReference>
<accession>A0A7W9LZU1</accession>
<proteinExistence type="predicted"/>
<reference evidence="6 7" key="1">
    <citation type="submission" date="2020-08" db="EMBL/GenBank/DDBJ databases">
        <title>Sequencing the genomes of 1000 actinobacteria strains.</title>
        <authorList>
            <person name="Klenk H.-P."/>
        </authorList>
    </citation>
    <scope>NUCLEOTIDE SEQUENCE [LARGE SCALE GENOMIC DNA]</scope>
    <source>
        <strain evidence="6 7">DSM 45486</strain>
    </source>
</reference>
<dbReference type="InterPro" id="IPR036271">
    <property type="entry name" value="Tet_transcr_reg_TetR-rel_C_sf"/>
</dbReference>
<evidence type="ECO:0000259" key="5">
    <source>
        <dbReference type="PROSITE" id="PS50977"/>
    </source>
</evidence>
<dbReference type="PRINTS" id="PR00455">
    <property type="entry name" value="HTHTETR"/>
</dbReference>
<evidence type="ECO:0000313" key="7">
    <source>
        <dbReference type="Proteomes" id="UP000552097"/>
    </source>
</evidence>
<keyword evidence="2 4" id="KW-0238">DNA-binding</keyword>
<dbReference type="Pfam" id="PF00440">
    <property type="entry name" value="TetR_N"/>
    <property type="match status" value="1"/>
</dbReference>
<gene>
    <name evidence="6" type="ORF">F4560_001785</name>
</gene>
<evidence type="ECO:0000256" key="1">
    <source>
        <dbReference type="ARBA" id="ARBA00023015"/>
    </source>
</evidence>
<dbReference type="PROSITE" id="PS50977">
    <property type="entry name" value="HTH_TETR_2"/>
    <property type="match status" value="1"/>
</dbReference>
<dbReference type="Proteomes" id="UP000552097">
    <property type="component" value="Unassembled WGS sequence"/>
</dbReference>
<keyword evidence="1" id="KW-0805">Transcription regulation</keyword>